<sequence length="364" mass="39715">MAPKILVFTGAPLSAALDWDESSLVDTLCEPVARFTGFAHVDDASFVPATADTLLDNPSWRSIPLEKGHLATGLSQIHPDDQNHPGAAFFSASDIDSFIEDKSQPQRCESQASVVSVDQVLSQFYEQSYAIHEDIPSSQIVPTSDSGTSISSNETSSYRSSVESPWPKDIPNAGQLTNLKEVPNATYLNSIHPQTMTVNLIVGIISIPPPRSIKTRRGADVELIEVLAGDETKSGFTINFWLSSLQSADGDLRSVLSGLRPRDVVLIRNVALSSFRGKVFGQSLRREMTKAHLLYRSRIDRTDVGGCYSAVDLAERTMTLQAVKTKSVREWVLRFVGGGPASGPDRKTRDRVGAFKEVLPPDTQ</sequence>
<name>A0A9P7AX60_9HELO</name>
<comment type="caution">
    <text evidence="2">The sequence shown here is derived from an EMBL/GenBank/DDBJ whole genome shotgun (WGS) entry which is preliminary data.</text>
</comment>
<evidence type="ECO:0000256" key="1">
    <source>
        <dbReference type="SAM" id="MobiDB-lite"/>
    </source>
</evidence>
<feature type="compositionally biased region" description="Basic and acidic residues" evidence="1">
    <location>
        <begin position="344"/>
        <end position="354"/>
    </location>
</feature>
<dbReference type="Gene3D" id="2.40.50.140">
    <property type="entry name" value="Nucleic acid-binding proteins"/>
    <property type="match status" value="1"/>
</dbReference>
<proteinExistence type="predicted"/>
<dbReference type="InterPro" id="IPR012340">
    <property type="entry name" value="NA-bd_OB-fold"/>
</dbReference>
<dbReference type="AlphaFoldDB" id="A0A9P7AX60"/>
<evidence type="ECO:0000313" key="3">
    <source>
        <dbReference type="Proteomes" id="UP000785200"/>
    </source>
</evidence>
<evidence type="ECO:0008006" key="4">
    <source>
        <dbReference type="Google" id="ProtNLM"/>
    </source>
</evidence>
<dbReference type="SUPFAM" id="SSF50249">
    <property type="entry name" value="Nucleic acid-binding proteins"/>
    <property type="match status" value="1"/>
</dbReference>
<gene>
    <name evidence="2" type="ORF">D0Z07_4697</name>
</gene>
<dbReference type="OrthoDB" id="5378679at2759"/>
<protein>
    <recommendedName>
        <fullName evidence="4">Nucleic acid-binding protein</fullName>
    </recommendedName>
</protein>
<keyword evidence="3" id="KW-1185">Reference proteome</keyword>
<reference evidence="2" key="1">
    <citation type="submission" date="2019-07" db="EMBL/GenBank/DDBJ databases">
        <title>Hyphodiscus hymeniophilus genome sequencing and assembly.</title>
        <authorList>
            <person name="Kramer G."/>
            <person name="Nodwell J."/>
        </authorList>
    </citation>
    <scope>NUCLEOTIDE SEQUENCE</scope>
    <source>
        <strain evidence="2">ATCC 34498</strain>
    </source>
</reference>
<dbReference type="EMBL" id="VNKQ01000009">
    <property type="protein sequence ID" value="KAG0648856.1"/>
    <property type="molecule type" value="Genomic_DNA"/>
</dbReference>
<evidence type="ECO:0000313" key="2">
    <source>
        <dbReference type="EMBL" id="KAG0648856.1"/>
    </source>
</evidence>
<dbReference type="Proteomes" id="UP000785200">
    <property type="component" value="Unassembled WGS sequence"/>
</dbReference>
<feature type="compositionally biased region" description="Low complexity" evidence="1">
    <location>
        <begin position="143"/>
        <end position="164"/>
    </location>
</feature>
<accession>A0A9P7AX60</accession>
<feature type="region of interest" description="Disordered" evidence="1">
    <location>
        <begin position="138"/>
        <end position="169"/>
    </location>
</feature>
<feature type="region of interest" description="Disordered" evidence="1">
    <location>
        <begin position="341"/>
        <end position="364"/>
    </location>
</feature>
<organism evidence="2 3">
    <name type="scientific">Hyphodiscus hymeniophilus</name>
    <dbReference type="NCBI Taxonomy" id="353542"/>
    <lineage>
        <taxon>Eukaryota</taxon>
        <taxon>Fungi</taxon>
        <taxon>Dikarya</taxon>
        <taxon>Ascomycota</taxon>
        <taxon>Pezizomycotina</taxon>
        <taxon>Leotiomycetes</taxon>
        <taxon>Helotiales</taxon>
        <taxon>Hyphodiscaceae</taxon>
        <taxon>Hyphodiscus</taxon>
    </lineage>
</organism>